<evidence type="ECO:0000256" key="1">
    <source>
        <dbReference type="SAM" id="Phobius"/>
    </source>
</evidence>
<feature type="transmembrane region" description="Helical" evidence="1">
    <location>
        <begin position="6"/>
        <end position="26"/>
    </location>
</feature>
<dbReference type="EMBL" id="CP102480">
    <property type="protein sequence ID" value="UUX51167.1"/>
    <property type="molecule type" value="Genomic_DNA"/>
</dbReference>
<dbReference type="KEGG" id="naci:NUH88_05615"/>
<sequence>MISEYVPLALEIAGTAIIIFGFYVLARGLFQISSGKIPGTERNRFFLPWLDFDIKNEGDRKNVVRRLVIAALCIAIGGGIVKTSERLADM</sequence>
<dbReference type="Proteomes" id="UP001060336">
    <property type="component" value="Chromosome"/>
</dbReference>
<proteinExistence type="predicted"/>
<protein>
    <submittedName>
        <fullName evidence="2">Uncharacterized protein</fullName>
    </submittedName>
</protein>
<accession>A0A9J7AV09</accession>
<keyword evidence="1" id="KW-0472">Membrane</keyword>
<evidence type="ECO:0000313" key="2">
    <source>
        <dbReference type="EMBL" id="UUX51167.1"/>
    </source>
</evidence>
<organism evidence="2 3">
    <name type="scientific">Nisaea acidiphila</name>
    <dbReference type="NCBI Taxonomy" id="1862145"/>
    <lineage>
        <taxon>Bacteria</taxon>
        <taxon>Pseudomonadati</taxon>
        <taxon>Pseudomonadota</taxon>
        <taxon>Alphaproteobacteria</taxon>
        <taxon>Rhodospirillales</taxon>
        <taxon>Thalassobaculaceae</taxon>
        <taxon>Nisaea</taxon>
    </lineage>
</organism>
<dbReference type="AlphaFoldDB" id="A0A9J7AV09"/>
<dbReference type="RefSeq" id="WP_257770495.1">
    <property type="nucleotide sequence ID" value="NZ_CP102480.1"/>
</dbReference>
<keyword evidence="1" id="KW-1133">Transmembrane helix</keyword>
<keyword evidence="1" id="KW-0812">Transmembrane</keyword>
<gene>
    <name evidence="2" type="ORF">NUH88_05615</name>
</gene>
<evidence type="ECO:0000313" key="3">
    <source>
        <dbReference type="Proteomes" id="UP001060336"/>
    </source>
</evidence>
<keyword evidence="3" id="KW-1185">Reference proteome</keyword>
<reference evidence="2" key="1">
    <citation type="submission" date="2022-08" db="EMBL/GenBank/DDBJ databases">
        <title>Nisaea acidiphila sp. nov., isolated from a marine algal debris and emended description of the genus Nisaea Urios et al. 2008.</title>
        <authorList>
            <person name="Kwon K."/>
        </authorList>
    </citation>
    <scope>NUCLEOTIDE SEQUENCE</scope>
    <source>
        <strain evidence="2">MEBiC11861</strain>
    </source>
</reference>
<name>A0A9J7AV09_9PROT</name>
<feature type="transmembrane region" description="Helical" evidence="1">
    <location>
        <begin position="63"/>
        <end position="81"/>
    </location>
</feature>